<reference evidence="4" key="1">
    <citation type="submission" date="2022-01" db="EMBL/GenBank/DDBJ databases">
        <authorList>
            <person name="Jo J.-H."/>
            <person name="Im W.-T."/>
        </authorList>
    </citation>
    <scope>NUCLEOTIDE SEQUENCE</scope>
    <source>
        <strain evidence="4">NA20</strain>
    </source>
</reference>
<keyword evidence="5" id="KW-1185">Reference proteome</keyword>
<dbReference type="EMBL" id="JAKLTR010000014">
    <property type="protein sequence ID" value="MCG2616662.1"/>
    <property type="molecule type" value="Genomic_DNA"/>
</dbReference>
<organism evidence="4 5">
    <name type="scientific">Terrimonas ginsenosidimutans</name>
    <dbReference type="NCBI Taxonomy" id="2908004"/>
    <lineage>
        <taxon>Bacteria</taxon>
        <taxon>Pseudomonadati</taxon>
        <taxon>Bacteroidota</taxon>
        <taxon>Chitinophagia</taxon>
        <taxon>Chitinophagales</taxon>
        <taxon>Chitinophagaceae</taxon>
        <taxon>Terrimonas</taxon>
    </lineage>
</organism>
<dbReference type="PROSITE" id="PS51352">
    <property type="entry name" value="THIOREDOXIN_2"/>
    <property type="match status" value="1"/>
</dbReference>
<evidence type="ECO:0000256" key="2">
    <source>
        <dbReference type="SAM" id="SignalP"/>
    </source>
</evidence>
<dbReference type="InterPro" id="IPR050553">
    <property type="entry name" value="Thioredoxin_ResA/DsbE_sf"/>
</dbReference>
<dbReference type="InterPro" id="IPR013766">
    <property type="entry name" value="Thioredoxin_domain"/>
</dbReference>
<dbReference type="PANTHER" id="PTHR42852">
    <property type="entry name" value="THIOL:DISULFIDE INTERCHANGE PROTEIN DSBE"/>
    <property type="match status" value="1"/>
</dbReference>
<dbReference type="InterPro" id="IPR036249">
    <property type="entry name" value="Thioredoxin-like_sf"/>
</dbReference>
<feature type="domain" description="Thioredoxin" evidence="3">
    <location>
        <begin position="92"/>
        <end position="231"/>
    </location>
</feature>
<dbReference type="Gene3D" id="3.40.30.10">
    <property type="entry name" value="Glutaredoxin"/>
    <property type="match status" value="1"/>
</dbReference>
<name>A0ABS9KWC5_9BACT</name>
<evidence type="ECO:0000313" key="5">
    <source>
        <dbReference type="Proteomes" id="UP001165367"/>
    </source>
</evidence>
<comment type="caution">
    <text evidence="4">The sequence shown here is derived from an EMBL/GenBank/DDBJ whole genome shotgun (WGS) entry which is preliminary data.</text>
</comment>
<keyword evidence="1" id="KW-0676">Redox-active center</keyword>
<feature type="signal peptide" evidence="2">
    <location>
        <begin position="1"/>
        <end position="19"/>
    </location>
</feature>
<sequence>MKRLIVAFITVFLANIAFAQKARLTDASIVKDTAGTVYPASAWKSFLSSGKYGIRAENPASSSSAFIIYALSEEEIRHRQDNLPRPFESGFFITGRKPASFVAKDLEGNKYKLKDLIGKVVILNFWFVNCGPCRTEIPELNKLVEEYKDSSNVVFLAVALDEEKEVKRFVEKIPFNYQMITNGRYITAEYGITVYPTHAVIDKEGKVLFHTSGLSRSTIPWLRKMIGQAVER</sequence>
<feature type="chain" id="PRO_5046740910" evidence="2">
    <location>
        <begin position="20"/>
        <end position="232"/>
    </location>
</feature>
<dbReference type="PANTHER" id="PTHR42852:SF13">
    <property type="entry name" value="PROTEIN DIPZ"/>
    <property type="match status" value="1"/>
</dbReference>
<protein>
    <submittedName>
        <fullName evidence="4">TlpA family protein disulfide reductase</fullName>
    </submittedName>
</protein>
<dbReference type="RefSeq" id="WP_237875200.1">
    <property type="nucleotide sequence ID" value="NZ_JAKLTR010000014.1"/>
</dbReference>
<evidence type="ECO:0000256" key="1">
    <source>
        <dbReference type="ARBA" id="ARBA00023284"/>
    </source>
</evidence>
<dbReference type="Pfam" id="PF00578">
    <property type="entry name" value="AhpC-TSA"/>
    <property type="match status" value="1"/>
</dbReference>
<dbReference type="InterPro" id="IPR000866">
    <property type="entry name" value="AhpC/TSA"/>
</dbReference>
<evidence type="ECO:0000313" key="4">
    <source>
        <dbReference type="EMBL" id="MCG2616662.1"/>
    </source>
</evidence>
<proteinExistence type="predicted"/>
<dbReference type="SUPFAM" id="SSF52833">
    <property type="entry name" value="Thioredoxin-like"/>
    <property type="match status" value="1"/>
</dbReference>
<dbReference type="CDD" id="cd02966">
    <property type="entry name" value="TlpA_like_family"/>
    <property type="match status" value="1"/>
</dbReference>
<keyword evidence="2" id="KW-0732">Signal</keyword>
<evidence type="ECO:0000259" key="3">
    <source>
        <dbReference type="PROSITE" id="PS51352"/>
    </source>
</evidence>
<gene>
    <name evidence="4" type="ORF">LZZ85_20350</name>
</gene>
<dbReference type="Proteomes" id="UP001165367">
    <property type="component" value="Unassembled WGS sequence"/>
</dbReference>
<dbReference type="PROSITE" id="PS00194">
    <property type="entry name" value="THIOREDOXIN_1"/>
    <property type="match status" value="1"/>
</dbReference>
<accession>A0ABS9KWC5</accession>
<dbReference type="InterPro" id="IPR017937">
    <property type="entry name" value="Thioredoxin_CS"/>
</dbReference>